<name>A0A2N3PTV2_9PROT</name>
<keyword evidence="1" id="KW-0813">Transport</keyword>
<dbReference type="SUPFAM" id="SSF46458">
    <property type="entry name" value="Globin-like"/>
    <property type="match status" value="1"/>
</dbReference>
<keyword evidence="3 5" id="KW-0479">Metal-binding</keyword>
<dbReference type="CDD" id="cd08916">
    <property type="entry name" value="TrHb3_P"/>
    <property type="match status" value="1"/>
</dbReference>
<keyword evidence="7" id="KW-1185">Reference proteome</keyword>
<dbReference type="GO" id="GO:0020037">
    <property type="term" value="F:heme binding"/>
    <property type="evidence" value="ECO:0007669"/>
    <property type="project" value="InterPro"/>
</dbReference>
<keyword evidence="2 5" id="KW-0349">Heme</keyword>
<accession>A0A2N3PTV2</accession>
<organism evidence="6 7">
    <name type="scientific">Telmatospirillum siberiense</name>
    <dbReference type="NCBI Taxonomy" id="382514"/>
    <lineage>
        <taxon>Bacteria</taxon>
        <taxon>Pseudomonadati</taxon>
        <taxon>Pseudomonadota</taxon>
        <taxon>Alphaproteobacteria</taxon>
        <taxon>Rhodospirillales</taxon>
        <taxon>Rhodospirillaceae</taxon>
        <taxon>Telmatospirillum</taxon>
    </lineage>
</organism>
<dbReference type="AlphaFoldDB" id="A0A2N3PTV2"/>
<evidence type="ECO:0000256" key="1">
    <source>
        <dbReference type="ARBA" id="ARBA00022448"/>
    </source>
</evidence>
<keyword evidence="4 5" id="KW-0408">Iron</keyword>
<dbReference type="InterPro" id="IPR012292">
    <property type="entry name" value="Globin/Proto"/>
</dbReference>
<dbReference type="Proteomes" id="UP000233293">
    <property type="component" value="Unassembled WGS sequence"/>
</dbReference>
<comment type="caution">
    <text evidence="6">The sequence shown here is derived from an EMBL/GenBank/DDBJ whole genome shotgun (WGS) entry which is preliminary data.</text>
</comment>
<dbReference type="InterPro" id="IPR001486">
    <property type="entry name" value="Hemoglobin_trunc"/>
</dbReference>
<feature type="binding site" description="distal binding residue" evidence="5">
    <location>
        <position position="42"/>
    </location>
    <ligand>
        <name>heme</name>
        <dbReference type="ChEBI" id="CHEBI:30413"/>
    </ligand>
    <ligandPart>
        <name>Fe</name>
        <dbReference type="ChEBI" id="CHEBI:18248"/>
    </ligandPart>
</feature>
<evidence type="ECO:0000313" key="7">
    <source>
        <dbReference type="Proteomes" id="UP000233293"/>
    </source>
</evidence>
<reference evidence="7" key="1">
    <citation type="submission" date="2017-12" db="EMBL/GenBank/DDBJ databases">
        <title>Draft genome sequence of Telmatospirillum siberiense 26-4b1T, an acidotolerant peatland alphaproteobacterium potentially involved in sulfur cycling.</title>
        <authorList>
            <person name="Hausmann B."/>
            <person name="Pjevac P."/>
            <person name="Schreck K."/>
            <person name="Herbold C.W."/>
            <person name="Daims H."/>
            <person name="Wagner M."/>
            <person name="Pester M."/>
            <person name="Loy A."/>
        </authorList>
    </citation>
    <scope>NUCLEOTIDE SEQUENCE [LARGE SCALE GENOMIC DNA]</scope>
    <source>
        <strain evidence="7">26-4b1</strain>
    </source>
</reference>
<gene>
    <name evidence="6" type="ORF">CWS72_14260</name>
</gene>
<dbReference type="OrthoDB" id="25954at2"/>
<proteinExistence type="predicted"/>
<evidence type="ECO:0000256" key="4">
    <source>
        <dbReference type="ARBA" id="ARBA00023004"/>
    </source>
</evidence>
<dbReference type="EMBL" id="PIUM01000016">
    <property type="protein sequence ID" value="PKU23841.1"/>
    <property type="molecule type" value="Genomic_DNA"/>
</dbReference>
<evidence type="ECO:0000256" key="2">
    <source>
        <dbReference type="ARBA" id="ARBA00022617"/>
    </source>
</evidence>
<dbReference type="InterPro" id="IPR009050">
    <property type="entry name" value="Globin-like_sf"/>
</dbReference>
<dbReference type="Gene3D" id="1.10.490.10">
    <property type="entry name" value="Globins"/>
    <property type="match status" value="1"/>
</dbReference>
<dbReference type="RefSeq" id="WP_101251297.1">
    <property type="nucleotide sequence ID" value="NZ_PIUM01000016.1"/>
</dbReference>
<dbReference type="Pfam" id="PF01152">
    <property type="entry name" value="Bac_globin"/>
    <property type="match status" value="1"/>
</dbReference>
<sequence length="134" mass="15210">MSDPILTEQHISDLVRGFYARARADDLLGPMFAAAIDDWEGHFKIVEDFWSHALLGTARYRGTPFGPHMRLPIELEHFGRWLALFTMTAEEVLPQQAAPLAIAKARHMTESFKAGLFPWKDADGNPSRHMPKRP</sequence>
<evidence type="ECO:0000313" key="6">
    <source>
        <dbReference type="EMBL" id="PKU23841.1"/>
    </source>
</evidence>
<evidence type="ECO:0000256" key="5">
    <source>
        <dbReference type="PIRSR" id="PIRSR601486-1"/>
    </source>
</evidence>
<evidence type="ECO:0000256" key="3">
    <source>
        <dbReference type="ARBA" id="ARBA00022723"/>
    </source>
</evidence>
<protein>
    <submittedName>
        <fullName evidence="6">Globin family protein</fullName>
    </submittedName>
</protein>
<dbReference type="GO" id="GO:0046872">
    <property type="term" value="F:metal ion binding"/>
    <property type="evidence" value="ECO:0007669"/>
    <property type="project" value="UniProtKB-KW"/>
</dbReference>
<dbReference type="GO" id="GO:0019825">
    <property type="term" value="F:oxygen binding"/>
    <property type="evidence" value="ECO:0007669"/>
    <property type="project" value="InterPro"/>
</dbReference>